<gene>
    <name evidence="5" type="ORF">DNTS_000324</name>
</gene>
<keyword evidence="3" id="KW-0862">Zinc</keyword>
<feature type="non-terminal residue" evidence="5">
    <location>
        <position position="1"/>
    </location>
</feature>
<dbReference type="GO" id="GO:0008270">
    <property type="term" value="F:zinc ion binding"/>
    <property type="evidence" value="ECO:0007669"/>
    <property type="project" value="UniProtKB-KW"/>
</dbReference>
<reference evidence="5 6" key="1">
    <citation type="journal article" date="2019" name="Sci. Data">
        <title>Hybrid genome assembly and annotation of Danionella translucida.</title>
        <authorList>
            <person name="Kadobianskyi M."/>
            <person name="Schulze L."/>
            <person name="Schuelke M."/>
            <person name="Judkewitz B."/>
        </authorList>
    </citation>
    <scope>NUCLEOTIDE SEQUENCE [LARGE SCALE GENOMIC DNA]</scope>
    <source>
        <strain evidence="5 6">Bolton</strain>
    </source>
</reference>
<dbReference type="Proteomes" id="UP000316079">
    <property type="component" value="Unassembled WGS sequence"/>
</dbReference>
<feature type="compositionally biased region" description="Basic and acidic residues" evidence="4">
    <location>
        <begin position="1"/>
        <end position="12"/>
    </location>
</feature>
<dbReference type="PANTHER" id="PTHR17614">
    <property type="entry name" value="ZINC FINGER-CONTAINING"/>
    <property type="match status" value="1"/>
</dbReference>
<feature type="compositionally biased region" description="Basic residues" evidence="4">
    <location>
        <begin position="326"/>
        <end position="342"/>
    </location>
</feature>
<organism evidence="5 6">
    <name type="scientific">Danionella cerebrum</name>
    <dbReference type="NCBI Taxonomy" id="2873325"/>
    <lineage>
        <taxon>Eukaryota</taxon>
        <taxon>Metazoa</taxon>
        <taxon>Chordata</taxon>
        <taxon>Craniata</taxon>
        <taxon>Vertebrata</taxon>
        <taxon>Euteleostomi</taxon>
        <taxon>Actinopterygii</taxon>
        <taxon>Neopterygii</taxon>
        <taxon>Teleostei</taxon>
        <taxon>Ostariophysi</taxon>
        <taxon>Cypriniformes</taxon>
        <taxon>Danionidae</taxon>
        <taxon>Danioninae</taxon>
        <taxon>Danionella</taxon>
    </lineage>
</organism>
<feature type="compositionally biased region" description="Polar residues" evidence="4">
    <location>
        <begin position="369"/>
        <end position="378"/>
    </location>
</feature>
<evidence type="ECO:0000313" key="6">
    <source>
        <dbReference type="Proteomes" id="UP000316079"/>
    </source>
</evidence>
<dbReference type="STRING" id="623744.A0A553R5Q7"/>
<name>A0A553R5Q7_9TELE</name>
<feature type="region of interest" description="Disordered" evidence="4">
    <location>
        <begin position="1"/>
        <end position="27"/>
    </location>
</feature>
<accession>A0A553R5Q7</accession>
<feature type="region of interest" description="Disordered" evidence="4">
    <location>
        <begin position="590"/>
        <end position="615"/>
    </location>
</feature>
<evidence type="ECO:0000256" key="3">
    <source>
        <dbReference type="ARBA" id="ARBA00022833"/>
    </source>
</evidence>
<keyword evidence="2" id="KW-0863">Zinc-finger</keyword>
<dbReference type="AlphaFoldDB" id="A0A553R5Q7"/>
<feature type="compositionally biased region" description="Polar residues" evidence="4">
    <location>
        <begin position="602"/>
        <end position="615"/>
    </location>
</feature>
<feature type="region of interest" description="Disordered" evidence="4">
    <location>
        <begin position="303"/>
        <end position="343"/>
    </location>
</feature>
<sequence>QRLKELKQREFARNVSSKSWKDEKKQKRALKRLHHLAQLKLQRDRRSQLKLDSCASVFSDGLEETNDYQEIQRHRHRLALEALWSCASSPRTPSSDEHDLSHDPPSLDWEDGDAQTPEREAQKGSSKIQTNYCTNEPENLGCPDMHSPGADWKPAGSEDGLLYGGQRSRAEEAYGGSVESECLKCPCPTVCTDGQDTLAQGKLQIHKGSHHYTFASSQCDIMQNGDKLAEDYIVQRVSKNDDTGSFLDVLSKDGSVTKWPFKQVRFTSEEPNVSYSCNPLCFYFKHKEVTDKSTTSEEADFGVADQSSRAGSVAQHVPGDKLGILKPKRHKHKRKEKKRRRKLEAAWIQQQGSVLKTCSQTDAGGHFEFQSTSQNKQACTKRRHKPGKRKRSVRDETSNETDTPGHSLKSIVVCSLSTPAGVVKEDTHTSTAIPIDKLAENPKEKKASFILSLPLIGKLPCIQKAVRKRGTAKDPMDSGRNQVQATSTIQSSSQDIPHVDKTLEFLQHKDGNDNTTSQSCLETSIDCCSDEPLTPDPNRYQMHSIKGQADNAGISCAKCSAAPISGKPITFTEDEIEKYRQLQLQAQQHIEQQRHLQEQESADMTQSPNPPDQTSCLPFTMFQPSQINTPHPSPVALLPPVHLPLSYFGPPVSAALFPALPATVLAGRPIQLFPASSLHPIHAPRLTLHALHPSTLLPSMLSPVPMAAATAAAVASASTLQIHPLLHPLFCSQDLQCHPGPAS</sequence>
<proteinExistence type="predicted"/>
<evidence type="ECO:0000313" key="5">
    <source>
        <dbReference type="EMBL" id="TRY97520.1"/>
    </source>
</evidence>
<evidence type="ECO:0008006" key="7">
    <source>
        <dbReference type="Google" id="ProtNLM"/>
    </source>
</evidence>
<feature type="region of interest" description="Disordered" evidence="4">
    <location>
        <begin position="88"/>
        <end position="129"/>
    </location>
</feature>
<protein>
    <recommendedName>
        <fullName evidence="7">Zinc finger protein 804B</fullName>
    </recommendedName>
</protein>
<keyword evidence="6" id="KW-1185">Reference proteome</keyword>
<evidence type="ECO:0000256" key="4">
    <source>
        <dbReference type="SAM" id="MobiDB-lite"/>
    </source>
</evidence>
<evidence type="ECO:0000256" key="1">
    <source>
        <dbReference type="ARBA" id="ARBA00022723"/>
    </source>
</evidence>
<dbReference type="InterPro" id="IPR052445">
    <property type="entry name" value="ZnF-G_patch_domain"/>
</dbReference>
<evidence type="ECO:0000256" key="2">
    <source>
        <dbReference type="ARBA" id="ARBA00022771"/>
    </source>
</evidence>
<comment type="caution">
    <text evidence="5">The sequence shown here is derived from an EMBL/GenBank/DDBJ whole genome shotgun (WGS) entry which is preliminary data.</text>
</comment>
<feature type="compositionally biased region" description="Polar residues" evidence="4">
    <location>
        <begin position="479"/>
        <end position="494"/>
    </location>
</feature>
<dbReference type="OrthoDB" id="4822at2759"/>
<dbReference type="PANTHER" id="PTHR17614:SF12">
    <property type="entry name" value="ZINC FINGER PROTEIN 804B"/>
    <property type="match status" value="1"/>
</dbReference>
<dbReference type="GO" id="GO:0005634">
    <property type="term" value="C:nucleus"/>
    <property type="evidence" value="ECO:0007669"/>
    <property type="project" value="TreeGrafter"/>
</dbReference>
<dbReference type="EMBL" id="SRMA01025221">
    <property type="protein sequence ID" value="TRY97520.1"/>
    <property type="molecule type" value="Genomic_DNA"/>
</dbReference>
<keyword evidence="1" id="KW-0479">Metal-binding</keyword>
<feature type="region of interest" description="Disordered" evidence="4">
    <location>
        <begin position="469"/>
        <end position="494"/>
    </location>
</feature>
<feature type="compositionally biased region" description="Basic residues" evidence="4">
    <location>
        <begin position="379"/>
        <end position="392"/>
    </location>
</feature>
<feature type="region of interest" description="Disordered" evidence="4">
    <location>
        <begin position="367"/>
        <end position="406"/>
    </location>
</feature>